<sequence length="294" mass="33470">MFDYSSTTAMIIEQAKTREDALPLRNEKCRSKFFLQSHIAPKVFLFFHGFTAGPYQFEPLGEALFQAGYNVIAPLQPGHGIAGDWNGDNPPPLAEDAQVYKQFVLEWLNQTQSLGKQLIVGGYSTGGTLAAWLAQEYPQHIEKTLLFAPYLSGMNKLVDWLVETLPFYYEWLNKDNPGNFGYEGFRIPAARIFLDMGQEILDRAKTTPATPMLIVSSASDQATNLHEHRELFESVLAYQPKSWYYCFDKQLDIPHTMMTELEGNKYLDQLLTLAKTYIESELTWTEVQETGLLN</sequence>
<name>K9WE73_9CYAN</name>
<dbReference type="InterPro" id="IPR029058">
    <property type="entry name" value="AB_hydrolase_fold"/>
</dbReference>
<dbReference type="STRING" id="1173027.Mic7113_2918"/>
<dbReference type="PATRIC" id="fig|1173027.3.peg.3212"/>
<dbReference type="InterPro" id="IPR000073">
    <property type="entry name" value="AB_hydrolase_1"/>
</dbReference>
<dbReference type="OrthoDB" id="9786110at2"/>
<dbReference type="Proteomes" id="UP000010471">
    <property type="component" value="Chromosome"/>
</dbReference>
<evidence type="ECO:0000313" key="3">
    <source>
        <dbReference type="Proteomes" id="UP000010471"/>
    </source>
</evidence>
<protein>
    <recommendedName>
        <fullName evidence="1">AB hydrolase-1 domain-containing protein</fullName>
    </recommendedName>
</protein>
<organism evidence="2 3">
    <name type="scientific">Allocoleopsis franciscana PCC 7113</name>
    <dbReference type="NCBI Taxonomy" id="1173027"/>
    <lineage>
        <taxon>Bacteria</taxon>
        <taxon>Bacillati</taxon>
        <taxon>Cyanobacteriota</taxon>
        <taxon>Cyanophyceae</taxon>
        <taxon>Coleofasciculales</taxon>
        <taxon>Coleofasciculaceae</taxon>
        <taxon>Allocoleopsis</taxon>
        <taxon>Allocoleopsis franciscana</taxon>
    </lineage>
</organism>
<dbReference type="SUPFAM" id="SSF53474">
    <property type="entry name" value="alpha/beta-Hydrolases"/>
    <property type="match status" value="1"/>
</dbReference>
<dbReference type="KEGG" id="mic:Mic7113_2918"/>
<dbReference type="PANTHER" id="PTHR43798:SF33">
    <property type="entry name" value="HYDROLASE, PUTATIVE (AFU_ORTHOLOGUE AFUA_2G14860)-RELATED"/>
    <property type="match status" value="1"/>
</dbReference>
<evidence type="ECO:0000313" key="2">
    <source>
        <dbReference type="EMBL" id="AFZ18695.1"/>
    </source>
</evidence>
<dbReference type="HOGENOM" id="CLU_945992_0_0_3"/>
<gene>
    <name evidence="2" type="ORF">Mic7113_2918</name>
</gene>
<dbReference type="EMBL" id="CP003630">
    <property type="protein sequence ID" value="AFZ18695.1"/>
    <property type="molecule type" value="Genomic_DNA"/>
</dbReference>
<evidence type="ECO:0000259" key="1">
    <source>
        <dbReference type="Pfam" id="PF00561"/>
    </source>
</evidence>
<proteinExistence type="predicted"/>
<dbReference type="AlphaFoldDB" id="K9WE73"/>
<dbReference type="GO" id="GO:0016020">
    <property type="term" value="C:membrane"/>
    <property type="evidence" value="ECO:0007669"/>
    <property type="project" value="TreeGrafter"/>
</dbReference>
<dbReference type="eggNOG" id="COG2267">
    <property type="taxonomic scope" value="Bacteria"/>
</dbReference>
<feature type="domain" description="AB hydrolase-1" evidence="1">
    <location>
        <begin position="43"/>
        <end position="175"/>
    </location>
</feature>
<dbReference type="Gene3D" id="3.40.50.1820">
    <property type="entry name" value="alpha/beta hydrolase"/>
    <property type="match status" value="1"/>
</dbReference>
<dbReference type="PANTHER" id="PTHR43798">
    <property type="entry name" value="MONOACYLGLYCEROL LIPASE"/>
    <property type="match status" value="1"/>
</dbReference>
<accession>K9WE73</accession>
<dbReference type="Pfam" id="PF00561">
    <property type="entry name" value="Abhydrolase_1"/>
    <property type="match status" value="1"/>
</dbReference>
<reference evidence="2 3" key="1">
    <citation type="submission" date="2012-06" db="EMBL/GenBank/DDBJ databases">
        <title>Finished chromosome of genome of Microcoleus sp. PCC 7113.</title>
        <authorList>
            <consortium name="US DOE Joint Genome Institute"/>
            <person name="Gugger M."/>
            <person name="Coursin T."/>
            <person name="Rippka R."/>
            <person name="Tandeau De Marsac N."/>
            <person name="Huntemann M."/>
            <person name="Wei C.-L."/>
            <person name="Han J."/>
            <person name="Detter J.C."/>
            <person name="Han C."/>
            <person name="Tapia R."/>
            <person name="Chen A."/>
            <person name="Kyrpides N."/>
            <person name="Mavromatis K."/>
            <person name="Markowitz V."/>
            <person name="Szeto E."/>
            <person name="Ivanova N."/>
            <person name="Pagani I."/>
            <person name="Pati A."/>
            <person name="Goodwin L."/>
            <person name="Nordberg H.P."/>
            <person name="Cantor M.N."/>
            <person name="Hua S.X."/>
            <person name="Woyke T."/>
            <person name="Kerfeld C.A."/>
        </authorList>
    </citation>
    <scope>NUCLEOTIDE SEQUENCE [LARGE SCALE GENOMIC DNA]</scope>
    <source>
        <strain evidence="2 3">PCC 7113</strain>
    </source>
</reference>
<keyword evidence="3" id="KW-1185">Reference proteome</keyword>
<dbReference type="InterPro" id="IPR050266">
    <property type="entry name" value="AB_hydrolase_sf"/>
</dbReference>